<dbReference type="AlphaFoldDB" id="A0AAV7MVB4"/>
<evidence type="ECO:0000256" key="1">
    <source>
        <dbReference type="SAM" id="MobiDB-lite"/>
    </source>
</evidence>
<comment type="caution">
    <text evidence="2">The sequence shown here is derived from an EMBL/GenBank/DDBJ whole genome shotgun (WGS) entry which is preliminary data.</text>
</comment>
<dbReference type="Proteomes" id="UP001066276">
    <property type="component" value="Chromosome 9"/>
</dbReference>
<organism evidence="2 3">
    <name type="scientific">Pleurodeles waltl</name>
    <name type="common">Iberian ribbed newt</name>
    <dbReference type="NCBI Taxonomy" id="8319"/>
    <lineage>
        <taxon>Eukaryota</taxon>
        <taxon>Metazoa</taxon>
        <taxon>Chordata</taxon>
        <taxon>Craniata</taxon>
        <taxon>Vertebrata</taxon>
        <taxon>Euteleostomi</taxon>
        <taxon>Amphibia</taxon>
        <taxon>Batrachia</taxon>
        <taxon>Caudata</taxon>
        <taxon>Salamandroidea</taxon>
        <taxon>Salamandridae</taxon>
        <taxon>Pleurodelinae</taxon>
        <taxon>Pleurodeles</taxon>
    </lineage>
</organism>
<feature type="compositionally biased region" description="Basic and acidic residues" evidence="1">
    <location>
        <begin position="35"/>
        <end position="44"/>
    </location>
</feature>
<evidence type="ECO:0000313" key="2">
    <source>
        <dbReference type="EMBL" id="KAJ1107691.1"/>
    </source>
</evidence>
<accession>A0AAV7MVB4</accession>
<evidence type="ECO:0000313" key="3">
    <source>
        <dbReference type="Proteomes" id="UP001066276"/>
    </source>
</evidence>
<feature type="compositionally biased region" description="Basic and acidic residues" evidence="1">
    <location>
        <begin position="51"/>
        <end position="64"/>
    </location>
</feature>
<gene>
    <name evidence="2" type="ORF">NDU88_005080</name>
</gene>
<reference evidence="2" key="1">
    <citation type="journal article" date="2022" name="bioRxiv">
        <title>Sequencing and chromosome-scale assembly of the giantPleurodeles waltlgenome.</title>
        <authorList>
            <person name="Brown T."/>
            <person name="Elewa A."/>
            <person name="Iarovenko S."/>
            <person name="Subramanian E."/>
            <person name="Araus A.J."/>
            <person name="Petzold A."/>
            <person name="Susuki M."/>
            <person name="Suzuki K.-i.T."/>
            <person name="Hayashi T."/>
            <person name="Toyoda A."/>
            <person name="Oliveira C."/>
            <person name="Osipova E."/>
            <person name="Leigh N.D."/>
            <person name="Simon A."/>
            <person name="Yun M.H."/>
        </authorList>
    </citation>
    <scope>NUCLEOTIDE SEQUENCE</scope>
    <source>
        <strain evidence="2">20211129_DDA</strain>
        <tissue evidence="2">Liver</tissue>
    </source>
</reference>
<name>A0AAV7MVB4_PLEWA</name>
<feature type="compositionally biased region" description="Polar residues" evidence="1">
    <location>
        <begin position="7"/>
        <end position="32"/>
    </location>
</feature>
<feature type="region of interest" description="Disordered" evidence="1">
    <location>
        <begin position="1"/>
        <end position="117"/>
    </location>
</feature>
<sequence>MLLPQADPSSSVVRDCTATSDPEVQCAETNPLSHPCDEEQREPFRAVTRFKKGEGSAEREKKASEWMTQGKNTGKEDRDIEDGREDHTVDGTGGVPTDDRTARPSGEGGACASSGHA</sequence>
<proteinExistence type="predicted"/>
<protein>
    <submittedName>
        <fullName evidence="2">Uncharacterized protein</fullName>
    </submittedName>
</protein>
<dbReference type="EMBL" id="JANPWB010000013">
    <property type="protein sequence ID" value="KAJ1107691.1"/>
    <property type="molecule type" value="Genomic_DNA"/>
</dbReference>
<keyword evidence="3" id="KW-1185">Reference proteome</keyword>